<sequence>MKIILINGSQKTGESNSGIILDRINYLISTKHEVKIYNSGIDLFNDETFVDIVSGDVIILAFPVFLYSVPSHTLKILIELENTIKRKQVNHLVLYAIINCGFFDGKHCDVAFRIMESWCEHSGVKFGGGIGQGAGEMLGRTKNIPFNRGPFRNLEKALQKLIKRMESVEAFEVTYLSPYFPQFLFRFLATLHWNGLARKNGLRKIDIFRRC</sequence>
<dbReference type="SUPFAM" id="SSF52218">
    <property type="entry name" value="Flavoproteins"/>
    <property type="match status" value="1"/>
</dbReference>
<accession>A0A806K0Y8</accession>
<evidence type="ECO:0000313" key="1">
    <source>
        <dbReference type="EMBL" id="AGS53398.1"/>
    </source>
</evidence>
<proteinExistence type="predicted"/>
<reference evidence="1" key="1">
    <citation type="submission" date="2012-03" db="EMBL/GenBank/DDBJ databases">
        <title>Functional metagenomics reveals considerable lignocellulase gene clusters in the gut microbiome of a wood-feeding higher termite.</title>
        <authorList>
            <person name="Liu N."/>
        </authorList>
    </citation>
    <scope>NUCLEOTIDE SEQUENCE</scope>
</reference>
<protein>
    <submittedName>
        <fullName evidence="1">Multimeric flavodoxin WrbA family protein, diverged or disrupted</fullName>
    </submittedName>
</protein>
<dbReference type="Gene3D" id="3.40.50.360">
    <property type="match status" value="1"/>
</dbReference>
<dbReference type="InterPro" id="IPR029039">
    <property type="entry name" value="Flavoprotein-like_sf"/>
</dbReference>
<name>A0A806K0Y8_9BACT</name>
<dbReference type="EMBL" id="JQ844231">
    <property type="protein sequence ID" value="AGS53398.1"/>
    <property type="molecule type" value="Genomic_DNA"/>
</dbReference>
<dbReference type="AlphaFoldDB" id="A0A806K0Y8"/>
<organism evidence="1">
    <name type="scientific">uncultured bacterium contig00018</name>
    <dbReference type="NCBI Taxonomy" id="1181509"/>
    <lineage>
        <taxon>Bacteria</taxon>
        <taxon>environmental samples</taxon>
    </lineage>
</organism>